<dbReference type="SMART" id="SM00769">
    <property type="entry name" value="WHy"/>
    <property type="match status" value="1"/>
</dbReference>
<dbReference type="Proteomes" id="UP000283734">
    <property type="component" value="Unassembled WGS sequence"/>
</dbReference>
<gene>
    <name evidence="3" type="ORF">D4A39_15255</name>
</gene>
<feature type="chain" id="PRO_5019511928" description="Water stress and hypersensitive response domain-containing protein" evidence="1">
    <location>
        <begin position="23"/>
        <end position="153"/>
    </location>
</feature>
<dbReference type="InterPro" id="IPR013990">
    <property type="entry name" value="WHy-dom"/>
</dbReference>
<dbReference type="AlphaFoldDB" id="A0A418XTY2"/>
<dbReference type="InterPro" id="IPR004864">
    <property type="entry name" value="LEA_2"/>
</dbReference>
<dbReference type="Pfam" id="PF03168">
    <property type="entry name" value="LEA_2"/>
    <property type="match status" value="1"/>
</dbReference>
<dbReference type="SUPFAM" id="SSF117070">
    <property type="entry name" value="LEA14-like"/>
    <property type="match status" value="1"/>
</dbReference>
<feature type="signal peptide" evidence="1">
    <location>
        <begin position="1"/>
        <end position="22"/>
    </location>
</feature>
<dbReference type="RefSeq" id="WP_022983711.1">
    <property type="nucleotide sequence ID" value="NZ_CAXGPP010000012.1"/>
</dbReference>
<feature type="domain" description="Water stress and hypersensitive response" evidence="2">
    <location>
        <begin position="30"/>
        <end position="150"/>
    </location>
</feature>
<evidence type="ECO:0000313" key="3">
    <source>
        <dbReference type="EMBL" id="RJG16150.1"/>
    </source>
</evidence>
<dbReference type="GO" id="GO:0009269">
    <property type="term" value="P:response to desiccation"/>
    <property type="evidence" value="ECO:0007669"/>
    <property type="project" value="InterPro"/>
</dbReference>
<dbReference type="EMBL" id="QYYA01000006">
    <property type="protein sequence ID" value="RJG16150.1"/>
    <property type="molecule type" value="Genomic_DNA"/>
</dbReference>
<keyword evidence="4" id="KW-1185">Reference proteome</keyword>
<proteinExistence type="predicted"/>
<evidence type="ECO:0000313" key="4">
    <source>
        <dbReference type="Proteomes" id="UP000283734"/>
    </source>
</evidence>
<sequence length="153" mass="16817">MKARVSAWLLATALLLSGCHTLGQLEAPEVSVTGINLNSFTLFEQEWGLTLRARNPNDRELTLKSLDYEIYVNGEKFARGLTGDTVTLPAMGDAKVTTTITTSLMSSLQQLQKIQQQQGEPLKYRLVGKARVAGVPIPLAFDKEGEMQLPKMP</sequence>
<organism evidence="3 4">
    <name type="scientific">Alcanivorax profundi</name>
    <dbReference type="NCBI Taxonomy" id="2338368"/>
    <lineage>
        <taxon>Bacteria</taxon>
        <taxon>Pseudomonadati</taxon>
        <taxon>Pseudomonadota</taxon>
        <taxon>Gammaproteobacteria</taxon>
        <taxon>Oceanospirillales</taxon>
        <taxon>Alcanivoracaceae</taxon>
        <taxon>Alcanivorax</taxon>
    </lineage>
</organism>
<evidence type="ECO:0000259" key="2">
    <source>
        <dbReference type="SMART" id="SM00769"/>
    </source>
</evidence>
<dbReference type="OrthoDB" id="6196336at2"/>
<keyword evidence="1" id="KW-0732">Signal</keyword>
<name>A0A418XTY2_9GAMM</name>
<evidence type="ECO:0000256" key="1">
    <source>
        <dbReference type="SAM" id="SignalP"/>
    </source>
</evidence>
<dbReference type="PROSITE" id="PS51257">
    <property type="entry name" value="PROKAR_LIPOPROTEIN"/>
    <property type="match status" value="1"/>
</dbReference>
<comment type="caution">
    <text evidence="3">The sequence shown here is derived from an EMBL/GenBank/DDBJ whole genome shotgun (WGS) entry which is preliminary data.</text>
</comment>
<reference evidence="3 4" key="1">
    <citation type="submission" date="2018-09" db="EMBL/GenBank/DDBJ databases">
        <title>Alcanivorax profundi sp. nov., isolated from 1000 m-depth seawater of the Mariana Trench.</title>
        <authorList>
            <person name="Liu J."/>
        </authorList>
    </citation>
    <scope>NUCLEOTIDE SEQUENCE [LARGE SCALE GENOMIC DNA]</scope>
    <source>
        <strain evidence="3 4">MTEO17</strain>
    </source>
</reference>
<accession>A0A418XTY2</accession>
<protein>
    <recommendedName>
        <fullName evidence="2">Water stress and hypersensitive response domain-containing protein</fullName>
    </recommendedName>
</protein>
<dbReference type="Gene3D" id="2.60.40.1820">
    <property type="match status" value="1"/>
</dbReference>